<reference evidence="11" key="1">
    <citation type="submission" date="2020-03" db="EMBL/GenBank/DDBJ databases">
        <title>Intra-Species Differences in Population Size shape Life History and Genome Evolution.</title>
        <authorList>
            <person name="Willemsen D."/>
            <person name="Cui R."/>
            <person name="Valenzano D.R."/>
        </authorList>
    </citation>
    <scope>NUCLEOTIDE SEQUENCE</scope>
    <source>
        <strain evidence="11">GRZ</strain>
        <tissue evidence="11">Whole</tissue>
    </source>
</reference>
<dbReference type="Proteomes" id="UP000822369">
    <property type="component" value="Chromosome 19"/>
</dbReference>
<protein>
    <recommendedName>
        <fullName evidence="7">G2/mitotic-specific cyclin-B2</fullName>
    </recommendedName>
</protein>
<dbReference type="InterPro" id="IPR036915">
    <property type="entry name" value="Cyclin-like_sf"/>
</dbReference>
<name>A0A9D2XEI5_NOTFU</name>
<dbReference type="Pfam" id="PF00134">
    <property type="entry name" value="Cyclin_N"/>
    <property type="match status" value="1"/>
</dbReference>
<dbReference type="InterPro" id="IPR013763">
    <property type="entry name" value="Cyclin-like_dom"/>
</dbReference>
<evidence type="ECO:0000259" key="10">
    <source>
        <dbReference type="SMART" id="SM01332"/>
    </source>
</evidence>
<evidence type="ECO:0000256" key="4">
    <source>
        <dbReference type="ARBA" id="ARBA00023127"/>
    </source>
</evidence>
<dbReference type="InterPro" id="IPR039361">
    <property type="entry name" value="Cyclin"/>
</dbReference>
<comment type="subunit">
    <text evidence="6">Interacts with the CDK1 protein kinase to form a serine/threonine kinase holoenzyme complex also known as maturation promoting factor (MPF). The cyclin subunit imparts substrate specificity to the complex.</text>
</comment>
<evidence type="ECO:0000256" key="5">
    <source>
        <dbReference type="ARBA" id="ARBA00023306"/>
    </source>
</evidence>
<dbReference type="SMART" id="SM01332">
    <property type="entry name" value="Cyclin_C"/>
    <property type="match status" value="1"/>
</dbReference>
<dbReference type="KEGG" id="nfu:107394308"/>
<comment type="caution">
    <text evidence="11">The sequence shown here is derived from an EMBL/GenBank/DDBJ whole genome shotgun (WGS) entry which is preliminary data.</text>
</comment>
<comment type="similarity">
    <text evidence="2">Belongs to the cyclin family. Cyclin AB subfamily.</text>
</comment>
<dbReference type="SUPFAM" id="SSF47954">
    <property type="entry name" value="Cyclin-like"/>
    <property type="match status" value="2"/>
</dbReference>
<evidence type="ECO:0000256" key="6">
    <source>
        <dbReference type="ARBA" id="ARBA00025821"/>
    </source>
</evidence>
<dbReference type="InterPro" id="IPR006671">
    <property type="entry name" value="Cyclin_N"/>
</dbReference>
<dbReference type="GO" id="GO:0051301">
    <property type="term" value="P:cell division"/>
    <property type="evidence" value="ECO:0007669"/>
    <property type="project" value="UniProtKB-KW"/>
</dbReference>
<dbReference type="EMBL" id="JAAVVJ010000019">
    <property type="protein sequence ID" value="KAF7200706.1"/>
    <property type="molecule type" value="Genomic_DNA"/>
</dbReference>
<keyword evidence="4 8" id="KW-0195">Cyclin</keyword>
<feature type="domain" description="Cyclin C-terminal" evidence="10">
    <location>
        <begin position="179"/>
        <end position="324"/>
    </location>
</feature>
<evidence type="ECO:0000256" key="3">
    <source>
        <dbReference type="ARBA" id="ARBA00022618"/>
    </source>
</evidence>
<dbReference type="AlphaFoldDB" id="A0A9D2XEI5"/>
<dbReference type="SMART" id="SM00385">
    <property type="entry name" value="CYCLIN"/>
    <property type="match status" value="2"/>
</dbReference>
<gene>
    <name evidence="11" type="primary">ccno</name>
    <name evidence="11" type="ORF">G4P62_017056</name>
</gene>
<keyword evidence="3" id="KW-0132">Cell division</keyword>
<dbReference type="PANTHER" id="PTHR10177">
    <property type="entry name" value="CYCLINS"/>
    <property type="match status" value="1"/>
</dbReference>
<dbReference type="Pfam" id="PF02984">
    <property type="entry name" value="Cyclin_C"/>
    <property type="match status" value="1"/>
</dbReference>
<dbReference type="OMA" id="CSPRISH"/>
<feature type="domain" description="Cyclin-like" evidence="9">
    <location>
        <begin position="86"/>
        <end position="170"/>
    </location>
</feature>
<evidence type="ECO:0000256" key="8">
    <source>
        <dbReference type="RuleBase" id="RU000383"/>
    </source>
</evidence>
<keyword evidence="5" id="KW-0131">Cell cycle</keyword>
<comment type="function">
    <text evidence="1">Essential for the control of the cell cycle at the G2/M (mitosis) transition.</text>
</comment>
<evidence type="ECO:0000256" key="7">
    <source>
        <dbReference type="ARBA" id="ARBA00040980"/>
    </source>
</evidence>
<evidence type="ECO:0000256" key="2">
    <source>
        <dbReference type="ARBA" id="ARBA00006955"/>
    </source>
</evidence>
<feature type="domain" description="Cyclin-like" evidence="9">
    <location>
        <begin position="205"/>
        <end position="301"/>
    </location>
</feature>
<dbReference type="InterPro" id="IPR004367">
    <property type="entry name" value="Cyclin_C-dom"/>
</dbReference>
<accession>A0A9D2XEI5</accession>
<organism evidence="11 12">
    <name type="scientific">Nothobranchius furzeri</name>
    <name type="common">Turquoise killifish</name>
    <dbReference type="NCBI Taxonomy" id="105023"/>
    <lineage>
        <taxon>Eukaryota</taxon>
        <taxon>Metazoa</taxon>
        <taxon>Chordata</taxon>
        <taxon>Craniata</taxon>
        <taxon>Vertebrata</taxon>
        <taxon>Euteleostomi</taxon>
        <taxon>Actinopterygii</taxon>
        <taxon>Neopterygii</taxon>
        <taxon>Teleostei</taxon>
        <taxon>Neoteleostei</taxon>
        <taxon>Acanthomorphata</taxon>
        <taxon>Ovalentaria</taxon>
        <taxon>Atherinomorphae</taxon>
        <taxon>Cyprinodontiformes</taxon>
        <taxon>Nothobranchiidae</taxon>
        <taxon>Nothobranchius</taxon>
    </lineage>
</organism>
<dbReference type="GeneID" id="107394308"/>
<evidence type="ECO:0000259" key="9">
    <source>
        <dbReference type="SMART" id="SM00385"/>
    </source>
</evidence>
<dbReference type="FunFam" id="1.10.472.10:FF:000001">
    <property type="entry name" value="G2/mitotic-specific cyclin"/>
    <property type="match status" value="1"/>
</dbReference>
<evidence type="ECO:0000256" key="1">
    <source>
        <dbReference type="ARBA" id="ARBA00003222"/>
    </source>
</evidence>
<proteinExistence type="inferred from homology"/>
<evidence type="ECO:0000313" key="12">
    <source>
        <dbReference type="Proteomes" id="UP000822369"/>
    </source>
</evidence>
<evidence type="ECO:0000313" key="11">
    <source>
        <dbReference type="EMBL" id="KAF7200706.1"/>
    </source>
</evidence>
<dbReference type="OrthoDB" id="5590282at2759"/>
<dbReference type="Gene3D" id="1.10.472.10">
    <property type="entry name" value="Cyclin-like"/>
    <property type="match status" value="2"/>
</dbReference>
<sequence length="335" mass="37463">MTKLCDSGFEEDLVSSPVLSRRTRADASHPGSEETEPAARQLCNWYLQYGDVGFKIQKEKELLFHPCKSLARQPQLTPDARCKLVSWLIPIHKHFRLSFECSCLTVNIMDRFLASTPIAADCFQLLGVAALLLACKQVEVCSPSVSHLLSLCCDAFTKEQFFNLECLILLRLNFRLSAPTLAFFLNYFTNCIDARLVMKNNSNKSVLKENSGAAKTKPCRNLAQKMCELTLADYAFNKYPPSLTACCALITACELLKTERTTLQLQETHLDTHSAQLVSVQESSACPEADSLGEMEHFLFPDEGGYSYTLVQECKSNLKLLVSLNLGTLEWMSAM</sequence>